<feature type="transmembrane region" description="Helical" evidence="1">
    <location>
        <begin position="60"/>
        <end position="85"/>
    </location>
</feature>
<keyword evidence="1" id="KW-0812">Transmembrane</keyword>
<name>A0A1Y0ILQ5_9BACL</name>
<dbReference type="RefSeq" id="WP_087456832.1">
    <property type="nucleotide sequence ID" value="NZ_CP021434.1"/>
</dbReference>
<organism evidence="2 3">
    <name type="scientific">Tumebacillus avium</name>
    <dbReference type="NCBI Taxonomy" id="1903704"/>
    <lineage>
        <taxon>Bacteria</taxon>
        <taxon>Bacillati</taxon>
        <taxon>Bacillota</taxon>
        <taxon>Bacilli</taxon>
        <taxon>Bacillales</taxon>
        <taxon>Alicyclobacillaceae</taxon>
        <taxon>Tumebacillus</taxon>
    </lineage>
</organism>
<keyword evidence="1" id="KW-0472">Membrane</keyword>
<dbReference type="EMBL" id="CP021434">
    <property type="protein sequence ID" value="ARU61452.1"/>
    <property type="molecule type" value="Genomic_DNA"/>
</dbReference>
<accession>A0A1Y0ILQ5</accession>
<gene>
    <name evidence="2" type="ORF">CBW65_10875</name>
</gene>
<keyword evidence="1" id="KW-1133">Transmembrane helix</keyword>
<feature type="transmembrane region" description="Helical" evidence="1">
    <location>
        <begin position="20"/>
        <end position="48"/>
    </location>
</feature>
<reference evidence="3" key="1">
    <citation type="submission" date="2017-05" db="EMBL/GenBank/DDBJ databases">
        <authorList>
            <person name="Sung H."/>
        </authorList>
    </citation>
    <scope>NUCLEOTIDE SEQUENCE [LARGE SCALE GENOMIC DNA]</scope>
    <source>
        <strain evidence="3">AR23208</strain>
    </source>
</reference>
<evidence type="ECO:0000256" key="1">
    <source>
        <dbReference type="SAM" id="Phobius"/>
    </source>
</evidence>
<dbReference type="Proteomes" id="UP000195437">
    <property type="component" value="Chromosome"/>
</dbReference>
<dbReference type="KEGG" id="tum:CBW65_10875"/>
<dbReference type="OrthoDB" id="2869231at2"/>
<evidence type="ECO:0000313" key="2">
    <source>
        <dbReference type="EMBL" id="ARU61452.1"/>
    </source>
</evidence>
<evidence type="ECO:0000313" key="3">
    <source>
        <dbReference type="Proteomes" id="UP000195437"/>
    </source>
</evidence>
<sequence>MEEQRLPELQDQQRKDPKIFVILGWVFTALTLFIMPFIFGPAAIVMGAIAIKRGSKANGIWIIVLSSLFILLYILITVFAVSFLMNMPTAP</sequence>
<keyword evidence="3" id="KW-1185">Reference proteome</keyword>
<evidence type="ECO:0008006" key="4">
    <source>
        <dbReference type="Google" id="ProtNLM"/>
    </source>
</evidence>
<protein>
    <recommendedName>
        <fullName evidence="4">DUF4190 domain-containing protein</fullName>
    </recommendedName>
</protein>
<proteinExistence type="predicted"/>
<dbReference type="AlphaFoldDB" id="A0A1Y0ILQ5"/>